<organism evidence="2 3">
    <name type="scientific">Chryseobacterium glaciei</name>
    <dbReference type="NCBI Taxonomy" id="1685010"/>
    <lineage>
        <taxon>Bacteria</taxon>
        <taxon>Pseudomonadati</taxon>
        <taxon>Bacteroidota</taxon>
        <taxon>Flavobacteriia</taxon>
        <taxon>Flavobacteriales</taxon>
        <taxon>Weeksellaceae</taxon>
        <taxon>Chryseobacterium group</taxon>
        <taxon>Chryseobacterium</taxon>
    </lineage>
</organism>
<proteinExistence type="predicted"/>
<feature type="transmembrane region" description="Helical" evidence="1">
    <location>
        <begin position="87"/>
        <end position="106"/>
    </location>
</feature>
<dbReference type="EMBL" id="CP015199">
    <property type="protein sequence ID" value="ANF49895.1"/>
    <property type="molecule type" value="Genomic_DNA"/>
</dbReference>
<keyword evidence="3" id="KW-1185">Reference proteome</keyword>
<sequence>MIINFSQIVILILIITVILFLWIKYKLHFITNFFIGGILLMLLSSLKFFSFNGKLDILSMVLMTIFYIILNISTLFIYLFKDKTKNYFVIPAISFAIIIIFEFLLIDPGEYNLFKLGIITRLFLSFFPLLILTYYFKFLKK</sequence>
<evidence type="ECO:0000256" key="1">
    <source>
        <dbReference type="SAM" id="Phobius"/>
    </source>
</evidence>
<feature type="transmembrane region" description="Helical" evidence="1">
    <location>
        <begin position="57"/>
        <end position="80"/>
    </location>
</feature>
<dbReference type="RefSeq" id="WP_066751924.1">
    <property type="nucleotide sequence ID" value="NZ_CP015199.1"/>
</dbReference>
<feature type="transmembrane region" description="Helical" evidence="1">
    <location>
        <begin position="118"/>
        <end position="136"/>
    </location>
</feature>
<name>A0A172XST0_9FLAO</name>
<keyword evidence="1" id="KW-0812">Transmembrane</keyword>
<dbReference type="KEGG" id="chh:A0O34_04840"/>
<dbReference type="Proteomes" id="UP000077824">
    <property type="component" value="Chromosome"/>
</dbReference>
<gene>
    <name evidence="2" type="ORF">A0O34_04840</name>
</gene>
<keyword evidence="1" id="KW-1133">Transmembrane helix</keyword>
<feature type="transmembrane region" description="Helical" evidence="1">
    <location>
        <begin position="30"/>
        <end position="51"/>
    </location>
</feature>
<reference evidence="2 3" key="1">
    <citation type="submission" date="2016-04" db="EMBL/GenBank/DDBJ databases">
        <title>Complete Genome Sequence of Chryseobacterium sp. IHBB 10212.</title>
        <authorList>
            <person name="Pal M."/>
            <person name="Swarnkar M.K."/>
            <person name="Kaushal K."/>
            <person name="Chhibber S."/>
            <person name="Singh A.K."/>
            <person name="Gulati A."/>
        </authorList>
    </citation>
    <scope>NUCLEOTIDE SEQUENCE [LARGE SCALE GENOMIC DNA]</scope>
    <source>
        <strain evidence="2 3">IHBB 10212</strain>
    </source>
</reference>
<evidence type="ECO:0000313" key="3">
    <source>
        <dbReference type="Proteomes" id="UP000077824"/>
    </source>
</evidence>
<protein>
    <submittedName>
        <fullName evidence="2">Uncharacterized protein</fullName>
    </submittedName>
</protein>
<dbReference type="AlphaFoldDB" id="A0A172XST0"/>
<accession>A0A172XST0</accession>
<keyword evidence="1" id="KW-0472">Membrane</keyword>
<feature type="transmembrane region" description="Helical" evidence="1">
    <location>
        <begin position="6"/>
        <end position="23"/>
    </location>
</feature>
<dbReference type="STRING" id="1685010.A0O34_04840"/>
<evidence type="ECO:0000313" key="2">
    <source>
        <dbReference type="EMBL" id="ANF49895.1"/>
    </source>
</evidence>